<dbReference type="Proteomes" id="UP001159363">
    <property type="component" value="Chromosome 3"/>
</dbReference>
<sequence length="779" mass="87337">MPAWIDFASFHDGGRNRMQHLFICDAPYFDQYRLIHRQLHIGLRNIRRLHLFLGPQWCSGQTTLLPPRKPDSIPDFLTRSFRREAVRTDGSLWQLREVLEERDSGELPVRENSLEFNRQLHVGRRVGHNSRTLVGTSSATRALRQFKSLRVAATVLLTRVEVSPLSHLHISGLRVVRPRHPGFFYFRLLPANPARLPKMRTGFDLGGVAPGFSHVGIVPYEAAGRWVSSEVSCFPCPFTPALLYNHLTSPSSALKTSTLSRLNLILVLQLAHLKELQERASCLATISMGFHDEILTDGRKEVATQLNILVSQIEICSEKENSKILPHPYVMPEAVSSRAGSVDRTLPLCHLPWRLVGCGKTTRSAYSCRPISARYLLSSPHAYWLAVGGLCCCWFFCNNLTQSLVSSFTVLTHSVLLSMIKDMFYKKDIRELLPRTSATRRDDVRQSPHVNLLANDNPIMSILSQHIVANQTQGRASRSQSVHGMSKKPPRSFISAHSTYILGRNQQVGRLTEDVKAYPIVRDYFVWSSQKLVGPRWSSGQTTHLPPKWDRLLFPAGSRPNFYNLRIVGRLVFSGISHYPPPLHFGAAPYSTRFTPTGRQGHDVKSTTQITPLRSRQSGVSATSASNNGPRQSGCVTSTMSGHSRTRRPYRALALVAVSTVRPFPICWVGLFDLRAPGLGDSPLERGVAPDMSDRHQTRMFHSLLFDRHTNCAFILSWATLAERLAYLPPTNAIRVQPPGGSLRIFTRGNRDGRCRWSAGFLGDLPFPPSFHSGTAPYS</sequence>
<dbReference type="EMBL" id="JARBHB010000003">
    <property type="protein sequence ID" value="KAJ8889118.1"/>
    <property type="molecule type" value="Genomic_DNA"/>
</dbReference>
<evidence type="ECO:0000313" key="2">
    <source>
        <dbReference type="EMBL" id="KAJ8889118.1"/>
    </source>
</evidence>
<comment type="caution">
    <text evidence="2">The sequence shown here is derived from an EMBL/GenBank/DDBJ whole genome shotgun (WGS) entry which is preliminary data.</text>
</comment>
<proteinExistence type="predicted"/>
<gene>
    <name evidence="2" type="ORF">PR048_008612</name>
</gene>
<reference evidence="2 3" key="1">
    <citation type="submission" date="2023-02" db="EMBL/GenBank/DDBJ databases">
        <title>LHISI_Scaffold_Assembly.</title>
        <authorList>
            <person name="Stuart O.P."/>
            <person name="Cleave R."/>
            <person name="Magrath M.J.L."/>
            <person name="Mikheyev A.S."/>
        </authorList>
    </citation>
    <scope>NUCLEOTIDE SEQUENCE [LARGE SCALE GENOMIC DNA]</scope>
    <source>
        <strain evidence="2">Daus_M_001</strain>
        <tissue evidence="2">Leg muscle</tissue>
    </source>
</reference>
<evidence type="ECO:0000313" key="3">
    <source>
        <dbReference type="Proteomes" id="UP001159363"/>
    </source>
</evidence>
<feature type="region of interest" description="Disordered" evidence="1">
    <location>
        <begin position="596"/>
        <end position="643"/>
    </location>
</feature>
<accession>A0ABQ9HZD0</accession>
<evidence type="ECO:0000256" key="1">
    <source>
        <dbReference type="SAM" id="MobiDB-lite"/>
    </source>
</evidence>
<organism evidence="2 3">
    <name type="scientific">Dryococelus australis</name>
    <dbReference type="NCBI Taxonomy" id="614101"/>
    <lineage>
        <taxon>Eukaryota</taxon>
        <taxon>Metazoa</taxon>
        <taxon>Ecdysozoa</taxon>
        <taxon>Arthropoda</taxon>
        <taxon>Hexapoda</taxon>
        <taxon>Insecta</taxon>
        <taxon>Pterygota</taxon>
        <taxon>Neoptera</taxon>
        <taxon>Polyneoptera</taxon>
        <taxon>Phasmatodea</taxon>
        <taxon>Verophasmatodea</taxon>
        <taxon>Anareolatae</taxon>
        <taxon>Phasmatidae</taxon>
        <taxon>Eurycanthinae</taxon>
        <taxon>Dryococelus</taxon>
    </lineage>
</organism>
<name>A0ABQ9HZD0_9NEOP</name>
<protein>
    <submittedName>
        <fullName evidence="2">Uncharacterized protein</fullName>
    </submittedName>
</protein>
<feature type="compositionally biased region" description="Polar residues" evidence="1">
    <location>
        <begin position="606"/>
        <end position="643"/>
    </location>
</feature>
<keyword evidence="3" id="KW-1185">Reference proteome</keyword>